<reference evidence="1" key="1">
    <citation type="journal article" date="2020" name="Nature">
        <title>Giant virus diversity and host interactions through global metagenomics.</title>
        <authorList>
            <person name="Schulz F."/>
            <person name="Roux S."/>
            <person name="Paez-Espino D."/>
            <person name="Jungbluth S."/>
            <person name="Walsh D.A."/>
            <person name="Denef V.J."/>
            <person name="McMahon K.D."/>
            <person name="Konstantinidis K.T."/>
            <person name="Eloe-Fadrosh E.A."/>
            <person name="Kyrpides N.C."/>
            <person name="Woyke T."/>
        </authorList>
    </citation>
    <scope>NUCLEOTIDE SEQUENCE</scope>
    <source>
        <strain evidence="1">GVMAG-M-3300023184-71</strain>
    </source>
</reference>
<sequence length="597" mass="65587">MPCEKIAYTFSNITLNPQFYVLGSSNCTWGGTSDAWTITLSLSGLGTSHPSFGDVVLQRDENIYRFPFLYGDAQTATSTLSLGTTFRALQIQSNNPSVLKGKVMVVSQKNASTAFSNPLIVNIELKLYVETIMVLASPRLTATPAVPDSVGNLLNLQTYTVISSVLAQQLPNVSGINTLVSYFGAFIPNKTTITNSIPYFTLENEENIVVVDLVFSKSFFSQVTAFSMYPYIQQFTTDTNTFTTVGSSTNYGLNGIDLSIYNRDLLQNDVSGGAIQVYFTFNVAIAEKYNNPSGGTYSILLPVDYVGSNYYCSILARFEPQILLSTSIFQGIVSYYNTKSDETYGDQYATSTYIVENYPTSVPPALTTPTTDGKTVQYYIDQFLITWAKTANQYKAFPNLTLPIYTYFSTLNNNVTVVDFYSNENNINALLNNPNENYYQTKIYTTIDVSGVSYALQEIVLLTMNQAFTGSGIESNIQVYVLIGEDVSSATPIQTITTSPSVPYMSASNYPGTTYDQIGNVTTETPPFSTTTLPSSSWSSYNPSFIYLIERVSNPSNPNYPNSMAGSPVYNPNNNVTANTDTSTTMNFRAFATFAPA</sequence>
<dbReference type="AlphaFoldDB" id="A0A6C0ID38"/>
<proteinExistence type="predicted"/>
<name>A0A6C0ID38_9ZZZZ</name>
<organism evidence="1">
    <name type="scientific">viral metagenome</name>
    <dbReference type="NCBI Taxonomy" id="1070528"/>
    <lineage>
        <taxon>unclassified sequences</taxon>
        <taxon>metagenomes</taxon>
        <taxon>organismal metagenomes</taxon>
    </lineage>
</organism>
<evidence type="ECO:0000313" key="1">
    <source>
        <dbReference type="EMBL" id="QHT90679.1"/>
    </source>
</evidence>
<accession>A0A6C0ID38</accession>
<protein>
    <submittedName>
        <fullName evidence="1">Uncharacterized protein</fullName>
    </submittedName>
</protein>
<dbReference type="EMBL" id="MN740156">
    <property type="protein sequence ID" value="QHT90679.1"/>
    <property type="molecule type" value="Genomic_DNA"/>
</dbReference>